<dbReference type="SUPFAM" id="SSF144020">
    <property type="entry name" value="FdhE-like"/>
    <property type="match status" value="1"/>
</dbReference>
<dbReference type="GO" id="GO:0008199">
    <property type="term" value="F:ferric iron binding"/>
    <property type="evidence" value="ECO:0007669"/>
    <property type="project" value="TreeGrafter"/>
</dbReference>
<dbReference type="AlphaFoldDB" id="A0A933E9H3"/>
<dbReference type="PANTHER" id="PTHR37689:SF1">
    <property type="entry name" value="PROTEIN FDHE"/>
    <property type="match status" value="1"/>
</dbReference>
<evidence type="ECO:0000313" key="2">
    <source>
        <dbReference type="Proteomes" id="UP000752292"/>
    </source>
</evidence>
<accession>A0A933E9H3</accession>
<comment type="caution">
    <text evidence="1">The sequence shown here is derived from an EMBL/GenBank/DDBJ whole genome shotgun (WGS) entry which is preliminary data.</text>
</comment>
<reference evidence="1" key="1">
    <citation type="submission" date="2020-07" db="EMBL/GenBank/DDBJ databases">
        <title>Huge and variable diversity of episymbiotic CPR bacteria and DPANN archaea in groundwater ecosystems.</title>
        <authorList>
            <person name="He C.Y."/>
            <person name="Keren R."/>
            <person name="Whittaker M."/>
            <person name="Farag I.F."/>
            <person name="Doudna J."/>
            <person name="Cate J.H.D."/>
            <person name="Banfield J.F."/>
        </authorList>
    </citation>
    <scope>NUCLEOTIDE SEQUENCE</scope>
    <source>
        <strain evidence="1">NC_groundwater_1370_Ag_S-0.2um_69_93</strain>
    </source>
</reference>
<gene>
    <name evidence="1" type="primary">fdhE</name>
    <name evidence="1" type="ORF">HY618_00885</name>
</gene>
<dbReference type="Proteomes" id="UP000752292">
    <property type="component" value="Unassembled WGS sequence"/>
</dbReference>
<dbReference type="EMBL" id="JACQRX010000039">
    <property type="protein sequence ID" value="MBI4250989.1"/>
    <property type="molecule type" value="Genomic_DNA"/>
</dbReference>
<dbReference type="GO" id="GO:0051604">
    <property type="term" value="P:protein maturation"/>
    <property type="evidence" value="ECO:0007669"/>
    <property type="project" value="TreeGrafter"/>
</dbReference>
<sequence>MTRSRKALSGREIEAEIRHFAAFGDAYRDFLARFDKERIFIEEPPEDSCGSVAAHLLEGRYLLHAFYYQLEIKACEKAVFELLELLGRRLPVRKENLGRIQSVFSSGKLDPREFVVTVFRNRGDRFLNVVREQGLEEDLATFFAVYLTRLFRVKACRHLCEDIGYFDFEDWRKGYCPACGHWPALAHVDPGNEKRTLWCLNCGTVWPFGRLGCVYCLNQEQGRMDLIGPPGASSPRIQVCHDCREYLKEVHSPIPAERFPFDAYFLGTHPLDLFARGQGFVHESLLAFEADDTSREAQLLSHRMRLPWDH</sequence>
<protein>
    <submittedName>
        <fullName evidence="1">Formate dehydrogenase accessory protein FdhE</fullName>
    </submittedName>
</protein>
<name>A0A933E9H3_UNCTE</name>
<evidence type="ECO:0000313" key="1">
    <source>
        <dbReference type="EMBL" id="MBI4250989.1"/>
    </source>
</evidence>
<dbReference type="Gene3D" id="3.90.1670.10">
    <property type="entry name" value="FdhE-like domain"/>
    <property type="match status" value="1"/>
</dbReference>
<proteinExistence type="predicted"/>
<dbReference type="InterPro" id="IPR024064">
    <property type="entry name" value="FdhE-like_sf"/>
</dbReference>
<organism evidence="1 2">
    <name type="scientific">Tectimicrobiota bacterium</name>
    <dbReference type="NCBI Taxonomy" id="2528274"/>
    <lineage>
        <taxon>Bacteria</taxon>
        <taxon>Pseudomonadati</taxon>
        <taxon>Nitrospinota/Tectimicrobiota group</taxon>
        <taxon>Candidatus Tectimicrobiota</taxon>
    </lineage>
</organism>
<dbReference type="InterPro" id="IPR006452">
    <property type="entry name" value="Formate_DH_accessory"/>
</dbReference>
<dbReference type="GO" id="GO:0005829">
    <property type="term" value="C:cytosol"/>
    <property type="evidence" value="ECO:0007669"/>
    <property type="project" value="TreeGrafter"/>
</dbReference>
<dbReference type="PANTHER" id="PTHR37689">
    <property type="entry name" value="PROTEIN FDHE"/>
    <property type="match status" value="1"/>
</dbReference>